<evidence type="ECO:0000256" key="7">
    <source>
        <dbReference type="SAM" id="SignalP"/>
    </source>
</evidence>
<gene>
    <name evidence="9" type="ORF">HZY85_02395</name>
</gene>
<reference evidence="9 10" key="1">
    <citation type="submission" date="2020-07" db="EMBL/GenBank/DDBJ databases">
        <title>MOT database genomes.</title>
        <authorList>
            <person name="Joseph S."/>
            <person name="Aduse-Opoku J."/>
            <person name="Hashim A."/>
            <person name="Wade W."/>
            <person name="Curtis M."/>
        </authorList>
    </citation>
    <scope>NUCLEOTIDE SEQUENCE [LARGE SCALE GENOMIC DNA]</scope>
    <source>
        <strain evidence="9 10">CIP 106318</strain>
    </source>
</reference>
<dbReference type="Pfam" id="PF02608">
    <property type="entry name" value="Bmp"/>
    <property type="match status" value="1"/>
</dbReference>
<feature type="chain" id="PRO_5046600771" evidence="7">
    <location>
        <begin position="23"/>
        <end position="371"/>
    </location>
</feature>
<dbReference type="PANTHER" id="PTHR34296:SF2">
    <property type="entry name" value="ABC TRANSPORTER GUANOSINE-BINDING PROTEIN NUPN"/>
    <property type="match status" value="1"/>
</dbReference>
<sequence length="371" mass="39556">MKKLTSILAVVLSIVLILTGCSSDKKSSEGTKDASSELKVGVVVGEGGIKDKSFNQANVEGVQAWAKDNNAKAHTPVENKTAADIAANLKNVSGISDVVSVAGYDFLKDLPVIAKDFPNVKYIYIDDVVEGENVMSATFKEQEAGYLAGYTAALQSKTGKIGFIGGLKIPPVARFGIGFIQGAKKANPDIEISYQYSGSFADINKGKTLAATMYDIGIDVIFTAAGNTGNGAIKEAQERAVNDIKESGEIKHWIVGVDKDQYEDGIFSAKDKEGKSVEKSVILTSAIKSVDVAVKDILDRVKAGTFKGNTTLVFGVKEKGLKLPEKNPNLSEEVLSKLSVIIKDIEDGKIVVVDEDTKLTEEQKAKISGEL</sequence>
<evidence type="ECO:0000313" key="10">
    <source>
        <dbReference type="Proteomes" id="UP000531840"/>
    </source>
</evidence>
<keyword evidence="3" id="KW-1003">Cell membrane</keyword>
<evidence type="ECO:0000259" key="8">
    <source>
        <dbReference type="Pfam" id="PF02608"/>
    </source>
</evidence>
<comment type="caution">
    <text evidence="9">The sequence shown here is derived from an EMBL/GenBank/DDBJ whole genome shotgun (WGS) entry which is preliminary data.</text>
</comment>
<dbReference type="Gene3D" id="3.40.50.2300">
    <property type="match status" value="2"/>
</dbReference>
<evidence type="ECO:0000256" key="3">
    <source>
        <dbReference type="ARBA" id="ARBA00022475"/>
    </source>
</evidence>
<dbReference type="SUPFAM" id="SSF53822">
    <property type="entry name" value="Periplasmic binding protein-like I"/>
    <property type="match status" value="1"/>
</dbReference>
<dbReference type="PROSITE" id="PS51257">
    <property type="entry name" value="PROKAR_LIPOPROTEIN"/>
    <property type="match status" value="1"/>
</dbReference>
<dbReference type="InterPro" id="IPR003760">
    <property type="entry name" value="PnrA-like"/>
</dbReference>
<dbReference type="PANTHER" id="PTHR34296">
    <property type="entry name" value="TRANSCRIPTIONAL ACTIVATOR PROTEIN MED"/>
    <property type="match status" value="1"/>
</dbReference>
<name>A0ABX2SXP8_9BACL</name>
<keyword evidence="4 7" id="KW-0732">Signal</keyword>
<keyword evidence="5" id="KW-0472">Membrane</keyword>
<evidence type="ECO:0000313" key="9">
    <source>
        <dbReference type="EMBL" id="NYS47042.1"/>
    </source>
</evidence>
<keyword evidence="6" id="KW-0449">Lipoprotein</keyword>
<evidence type="ECO:0000256" key="1">
    <source>
        <dbReference type="ARBA" id="ARBA00004193"/>
    </source>
</evidence>
<feature type="signal peptide" evidence="7">
    <location>
        <begin position="1"/>
        <end position="22"/>
    </location>
</feature>
<evidence type="ECO:0000256" key="5">
    <source>
        <dbReference type="ARBA" id="ARBA00023136"/>
    </source>
</evidence>
<comment type="similarity">
    <text evidence="2">Belongs to the BMP lipoprotein family.</text>
</comment>
<dbReference type="EMBL" id="JACBYF010000003">
    <property type="protein sequence ID" value="NYS47042.1"/>
    <property type="molecule type" value="Genomic_DNA"/>
</dbReference>
<keyword evidence="10" id="KW-1185">Reference proteome</keyword>
<dbReference type="CDD" id="cd06354">
    <property type="entry name" value="PBP1_PrnA-like"/>
    <property type="match status" value="1"/>
</dbReference>
<dbReference type="InterPro" id="IPR050957">
    <property type="entry name" value="BMP_lipoprotein"/>
</dbReference>
<evidence type="ECO:0000256" key="4">
    <source>
        <dbReference type="ARBA" id="ARBA00022729"/>
    </source>
</evidence>
<evidence type="ECO:0000256" key="2">
    <source>
        <dbReference type="ARBA" id="ARBA00008610"/>
    </source>
</evidence>
<dbReference type="InterPro" id="IPR028082">
    <property type="entry name" value="Peripla_BP_I"/>
</dbReference>
<comment type="subcellular location">
    <subcellularLocation>
        <location evidence="1">Cell membrane</location>
        <topology evidence="1">Lipid-anchor</topology>
    </subcellularLocation>
</comment>
<protein>
    <submittedName>
        <fullName evidence="9">BMP family ABC transporter substrate-binding protein</fullName>
    </submittedName>
</protein>
<organism evidence="9 10">
    <name type="scientific">Gemelliphila palaticanis</name>
    <dbReference type="NCBI Taxonomy" id="81950"/>
    <lineage>
        <taxon>Bacteria</taxon>
        <taxon>Bacillati</taxon>
        <taxon>Bacillota</taxon>
        <taxon>Bacilli</taxon>
        <taxon>Bacillales</taxon>
        <taxon>Gemellaceae</taxon>
        <taxon>Gemelliphila</taxon>
    </lineage>
</organism>
<dbReference type="Proteomes" id="UP000531840">
    <property type="component" value="Unassembled WGS sequence"/>
</dbReference>
<proteinExistence type="inferred from homology"/>
<evidence type="ECO:0000256" key="6">
    <source>
        <dbReference type="ARBA" id="ARBA00023288"/>
    </source>
</evidence>
<accession>A0ABX2SXP8</accession>
<dbReference type="RefSeq" id="WP_179940501.1">
    <property type="nucleotide sequence ID" value="NZ_JACBYF010000003.1"/>
</dbReference>
<feature type="domain" description="ABC transporter substrate-binding protein PnrA-like" evidence="8">
    <location>
        <begin position="40"/>
        <end position="346"/>
    </location>
</feature>